<evidence type="ECO:0000256" key="6">
    <source>
        <dbReference type="SAM" id="SignalP"/>
    </source>
</evidence>
<keyword evidence="8" id="KW-1185">Reference proteome</keyword>
<dbReference type="PANTHER" id="PTHR31279">
    <property type="entry name" value="PROTEIN EXORDIUM-LIKE 5"/>
    <property type="match status" value="1"/>
</dbReference>
<dbReference type="PANTHER" id="PTHR31279:SF58">
    <property type="entry name" value="PROTEIN EXORDIUM-LIKE 2"/>
    <property type="match status" value="1"/>
</dbReference>
<feature type="chain" id="PRO_5029793334" evidence="6">
    <location>
        <begin position="22"/>
        <end position="326"/>
    </location>
</feature>
<dbReference type="EMBL" id="JABWDY010020298">
    <property type="protein sequence ID" value="KAF5193267.1"/>
    <property type="molecule type" value="Genomic_DNA"/>
</dbReference>
<gene>
    <name evidence="7" type="ORF">FRX31_017145</name>
</gene>
<evidence type="ECO:0000256" key="1">
    <source>
        <dbReference type="ARBA" id="ARBA00004271"/>
    </source>
</evidence>
<keyword evidence="4 6" id="KW-0732">Signal</keyword>
<evidence type="ECO:0000256" key="3">
    <source>
        <dbReference type="ARBA" id="ARBA00022525"/>
    </source>
</evidence>
<sequence>MRILNLLWPLLFPLTITVVLAISPWAYALNQRPSIRPSSLVTSPFSQLTYHKGPIMTGPSPINLYIIWYGVFSPMHKTTITDFFASFNQALNPKLDPTVSTWWKTTQFYKDAKGKSVSGTVRLLGEVSDVKCSLGKNLKRASIAFLVKKMIANKTFLADPTAIYFVLTASDVHVEQFCMNSCGFHNSVMVSPSQRVVYAHVGDPGTQCPGLCAWPYAAPAYGPPQVLVAPNGVGIDGMVMNVATILAGAATNPFQTGYFQGDALAPLEALTACSGVFGEGAYSGYPGKLLMDSRNKASYNAYGVKGRKFLLPAMWDLLTKTCKVGA</sequence>
<reference evidence="7 8" key="1">
    <citation type="submission" date="2020-06" db="EMBL/GenBank/DDBJ databases">
        <title>Transcriptomic and genomic resources for Thalictrum thalictroides and T. hernandezii: Facilitating candidate gene discovery in an emerging model plant lineage.</title>
        <authorList>
            <person name="Arias T."/>
            <person name="Riano-Pachon D.M."/>
            <person name="Di Stilio V.S."/>
        </authorList>
    </citation>
    <scope>NUCLEOTIDE SEQUENCE [LARGE SCALE GENOMIC DNA]</scope>
    <source>
        <strain evidence="8">cv. WT478/WT964</strain>
        <tissue evidence="7">Leaves</tissue>
    </source>
</reference>
<organism evidence="7 8">
    <name type="scientific">Thalictrum thalictroides</name>
    <name type="common">Rue-anemone</name>
    <name type="synonym">Anemone thalictroides</name>
    <dbReference type="NCBI Taxonomy" id="46969"/>
    <lineage>
        <taxon>Eukaryota</taxon>
        <taxon>Viridiplantae</taxon>
        <taxon>Streptophyta</taxon>
        <taxon>Embryophyta</taxon>
        <taxon>Tracheophyta</taxon>
        <taxon>Spermatophyta</taxon>
        <taxon>Magnoliopsida</taxon>
        <taxon>Ranunculales</taxon>
        <taxon>Ranunculaceae</taxon>
        <taxon>Thalictroideae</taxon>
        <taxon>Thalictrum</taxon>
    </lineage>
</organism>
<proteinExistence type="inferred from homology"/>
<dbReference type="Pfam" id="PF04674">
    <property type="entry name" value="Phi_1"/>
    <property type="match status" value="1"/>
</dbReference>
<comment type="similarity">
    <text evidence="5">Belongs to the EXORDIUM family.</text>
</comment>
<evidence type="ECO:0000313" key="8">
    <source>
        <dbReference type="Proteomes" id="UP000554482"/>
    </source>
</evidence>
<dbReference type="OrthoDB" id="2016249at2759"/>
<evidence type="ECO:0000256" key="4">
    <source>
        <dbReference type="ARBA" id="ARBA00022729"/>
    </source>
</evidence>
<evidence type="ECO:0000256" key="5">
    <source>
        <dbReference type="ARBA" id="ARBA00023591"/>
    </source>
</evidence>
<evidence type="ECO:0000256" key="2">
    <source>
        <dbReference type="ARBA" id="ARBA00022523"/>
    </source>
</evidence>
<name>A0A7J6W8K6_THATH</name>
<dbReference type="AlphaFoldDB" id="A0A7J6W8K6"/>
<dbReference type="Proteomes" id="UP000554482">
    <property type="component" value="Unassembled WGS sequence"/>
</dbReference>
<evidence type="ECO:0000313" key="7">
    <source>
        <dbReference type="EMBL" id="KAF5193267.1"/>
    </source>
</evidence>
<keyword evidence="2" id="KW-0052">Apoplast</keyword>
<dbReference type="GO" id="GO:0048046">
    <property type="term" value="C:apoplast"/>
    <property type="evidence" value="ECO:0007669"/>
    <property type="project" value="UniProtKB-SubCell"/>
</dbReference>
<protein>
    <submittedName>
        <fullName evidence="7">Exordium like</fullName>
    </submittedName>
</protein>
<dbReference type="InterPro" id="IPR006766">
    <property type="entry name" value="EXORDIUM-like"/>
</dbReference>
<accession>A0A7J6W8K6</accession>
<keyword evidence="3" id="KW-0964">Secreted</keyword>
<comment type="subcellular location">
    <subcellularLocation>
        <location evidence="1">Secreted</location>
        <location evidence="1">Extracellular space</location>
        <location evidence="1">Apoplast</location>
    </subcellularLocation>
</comment>
<feature type="signal peptide" evidence="6">
    <location>
        <begin position="1"/>
        <end position="21"/>
    </location>
</feature>
<comment type="caution">
    <text evidence="7">The sequence shown here is derived from an EMBL/GenBank/DDBJ whole genome shotgun (WGS) entry which is preliminary data.</text>
</comment>